<dbReference type="Proteomes" id="UP000320762">
    <property type="component" value="Unassembled WGS sequence"/>
</dbReference>
<name>A0A550C8M1_9AGAR</name>
<protein>
    <recommendedName>
        <fullName evidence="7">Carbonyl reductase</fullName>
    </recommendedName>
</protein>
<comment type="caution">
    <text evidence="5">The sequence shown here is derived from an EMBL/GenBank/DDBJ whole genome shotgun (WGS) entry which is preliminary data.</text>
</comment>
<dbReference type="STRING" id="97359.A0A550C8M1"/>
<evidence type="ECO:0000256" key="1">
    <source>
        <dbReference type="ARBA" id="ARBA00006484"/>
    </source>
</evidence>
<dbReference type="PRINTS" id="PR00081">
    <property type="entry name" value="GDHRDH"/>
</dbReference>
<evidence type="ECO:0000256" key="4">
    <source>
        <dbReference type="RuleBase" id="RU000363"/>
    </source>
</evidence>
<dbReference type="InterPro" id="IPR002347">
    <property type="entry name" value="SDR_fam"/>
</dbReference>
<dbReference type="InterPro" id="IPR036291">
    <property type="entry name" value="NAD(P)-bd_dom_sf"/>
</dbReference>
<dbReference type="Pfam" id="PF00106">
    <property type="entry name" value="adh_short"/>
    <property type="match status" value="1"/>
</dbReference>
<dbReference type="AlphaFoldDB" id="A0A550C8M1"/>
<dbReference type="EMBL" id="VDMD01000018">
    <property type="protein sequence ID" value="TRM61137.1"/>
    <property type="molecule type" value="Genomic_DNA"/>
</dbReference>
<dbReference type="GO" id="GO:0016491">
    <property type="term" value="F:oxidoreductase activity"/>
    <property type="evidence" value="ECO:0007669"/>
    <property type="project" value="UniProtKB-KW"/>
</dbReference>
<keyword evidence="6" id="KW-1185">Reference proteome</keyword>
<sequence>MSSYARVAVVTGANKGIGFAIVRNLALQYPSSALNSGPLCLYLTARDASRGQAALNALNADAQLRKAKALQTDGGPVHLKYHTLDVSDTKSIDTLVDDLKREHGQIDVLVNNAGIALDGFDAHIVTTTLKTNYHGTLYATLQFLTILRSASTSRVVNVASTMGLLNRYTPQLRQRFRDAAEGVSLDATHTADTKHAADAATALMREFEDAVKAGTHTQLGFPSSAYAVSKAGLIAATRAVARSVVAKANAVEAPESPLVNSCCPGWVNTDMSKGKGSKTIDEGARTPVMLALETSEKLAALGRSEGVCGGFWRDEKLHEW</sequence>
<comment type="similarity">
    <text evidence="1 4">Belongs to the short-chain dehydrogenases/reductases (SDR) family.</text>
</comment>
<organism evidence="5 6">
    <name type="scientific">Schizophyllum amplum</name>
    <dbReference type="NCBI Taxonomy" id="97359"/>
    <lineage>
        <taxon>Eukaryota</taxon>
        <taxon>Fungi</taxon>
        <taxon>Dikarya</taxon>
        <taxon>Basidiomycota</taxon>
        <taxon>Agaricomycotina</taxon>
        <taxon>Agaricomycetes</taxon>
        <taxon>Agaricomycetidae</taxon>
        <taxon>Agaricales</taxon>
        <taxon>Schizophyllaceae</taxon>
        <taxon>Schizophyllum</taxon>
    </lineage>
</organism>
<keyword evidence="3" id="KW-0560">Oxidoreductase</keyword>
<dbReference type="PANTHER" id="PTHR43963">
    <property type="entry name" value="CARBONYL REDUCTASE 1-RELATED"/>
    <property type="match status" value="1"/>
</dbReference>
<dbReference type="OrthoDB" id="1933717at2759"/>
<dbReference type="Gene3D" id="3.40.50.720">
    <property type="entry name" value="NAD(P)-binding Rossmann-like Domain"/>
    <property type="match status" value="1"/>
</dbReference>
<reference evidence="5 6" key="1">
    <citation type="journal article" date="2019" name="New Phytol.">
        <title>Comparative genomics reveals unique wood-decay strategies and fruiting body development in the Schizophyllaceae.</title>
        <authorList>
            <person name="Almasi E."/>
            <person name="Sahu N."/>
            <person name="Krizsan K."/>
            <person name="Balint B."/>
            <person name="Kovacs G.M."/>
            <person name="Kiss B."/>
            <person name="Cseklye J."/>
            <person name="Drula E."/>
            <person name="Henrissat B."/>
            <person name="Nagy I."/>
            <person name="Chovatia M."/>
            <person name="Adam C."/>
            <person name="LaButti K."/>
            <person name="Lipzen A."/>
            <person name="Riley R."/>
            <person name="Grigoriev I.V."/>
            <person name="Nagy L.G."/>
        </authorList>
    </citation>
    <scope>NUCLEOTIDE SEQUENCE [LARGE SCALE GENOMIC DNA]</scope>
    <source>
        <strain evidence="5 6">NL-1724</strain>
    </source>
</reference>
<proteinExistence type="inferred from homology"/>
<gene>
    <name evidence="5" type="ORF">BD626DRAFT_460399</name>
</gene>
<dbReference type="PRINTS" id="PR00080">
    <property type="entry name" value="SDRFAMILY"/>
</dbReference>
<dbReference type="SUPFAM" id="SSF51735">
    <property type="entry name" value="NAD(P)-binding Rossmann-fold domains"/>
    <property type="match status" value="1"/>
</dbReference>
<evidence type="ECO:0000256" key="3">
    <source>
        <dbReference type="ARBA" id="ARBA00023002"/>
    </source>
</evidence>
<evidence type="ECO:0000313" key="5">
    <source>
        <dbReference type="EMBL" id="TRM61137.1"/>
    </source>
</evidence>
<evidence type="ECO:0000313" key="6">
    <source>
        <dbReference type="Proteomes" id="UP000320762"/>
    </source>
</evidence>
<evidence type="ECO:0008006" key="7">
    <source>
        <dbReference type="Google" id="ProtNLM"/>
    </source>
</evidence>
<evidence type="ECO:0000256" key="2">
    <source>
        <dbReference type="ARBA" id="ARBA00022857"/>
    </source>
</evidence>
<accession>A0A550C8M1</accession>
<keyword evidence="2" id="KW-0521">NADP</keyword>
<dbReference type="PANTHER" id="PTHR43963:SF6">
    <property type="entry name" value="CHAIN DEHYDROGENASE FAMILY PROTEIN, PUTATIVE (AFU_ORTHOLOGUE AFUA_3G15350)-RELATED"/>
    <property type="match status" value="1"/>
</dbReference>